<proteinExistence type="predicted"/>
<dbReference type="Proteomes" id="UP001280121">
    <property type="component" value="Unassembled WGS sequence"/>
</dbReference>
<reference evidence="1" key="1">
    <citation type="journal article" date="2023" name="Plant J.">
        <title>Genome sequences and population genomics provide insights into the demographic history, inbreeding, and mutation load of two 'living fossil' tree species of Dipteronia.</title>
        <authorList>
            <person name="Feng Y."/>
            <person name="Comes H.P."/>
            <person name="Chen J."/>
            <person name="Zhu S."/>
            <person name="Lu R."/>
            <person name="Zhang X."/>
            <person name="Li P."/>
            <person name="Qiu J."/>
            <person name="Olsen K.M."/>
            <person name="Qiu Y."/>
        </authorList>
    </citation>
    <scope>NUCLEOTIDE SEQUENCE</scope>
    <source>
        <strain evidence="1">KIB01</strain>
    </source>
</reference>
<evidence type="ECO:0000313" key="2">
    <source>
        <dbReference type="Proteomes" id="UP001280121"/>
    </source>
</evidence>
<name>A0AAD9X556_9ROSI</name>
<accession>A0AAD9X556</accession>
<evidence type="ECO:0000313" key="1">
    <source>
        <dbReference type="EMBL" id="KAK2652897.1"/>
    </source>
</evidence>
<dbReference type="PANTHER" id="PTHR47150:SF7">
    <property type="entry name" value="NUCLEASE"/>
    <property type="match status" value="1"/>
</dbReference>
<dbReference type="AlphaFoldDB" id="A0AAD9X556"/>
<comment type="caution">
    <text evidence="1">The sequence shown here is derived from an EMBL/GenBank/DDBJ whole genome shotgun (WGS) entry which is preliminary data.</text>
</comment>
<dbReference type="PANTHER" id="PTHR47150">
    <property type="entry name" value="OS12G0169200 PROTEIN"/>
    <property type="match status" value="1"/>
</dbReference>
<dbReference type="EMBL" id="JANJYI010000004">
    <property type="protein sequence ID" value="KAK2652897.1"/>
    <property type="molecule type" value="Genomic_DNA"/>
</dbReference>
<sequence>MNFNIGGPFNLLGSSLSFDEKEKGILADLDAIDAEEEEMFAQHVQFQQVMAQYLNQQNNPVTHRGSIPSHIVINRDRESVDRCLFYDYFIENPRYNDQMFHRRFRMGRILFLRVVEKVKARDNYFVQRRDSVGRLGLSAL</sequence>
<keyword evidence="2" id="KW-1185">Reference proteome</keyword>
<protein>
    <submittedName>
        <fullName evidence="1">Uncharacterized protein</fullName>
    </submittedName>
</protein>
<organism evidence="1 2">
    <name type="scientific">Dipteronia dyeriana</name>
    <dbReference type="NCBI Taxonomy" id="168575"/>
    <lineage>
        <taxon>Eukaryota</taxon>
        <taxon>Viridiplantae</taxon>
        <taxon>Streptophyta</taxon>
        <taxon>Embryophyta</taxon>
        <taxon>Tracheophyta</taxon>
        <taxon>Spermatophyta</taxon>
        <taxon>Magnoliopsida</taxon>
        <taxon>eudicotyledons</taxon>
        <taxon>Gunneridae</taxon>
        <taxon>Pentapetalae</taxon>
        <taxon>rosids</taxon>
        <taxon>malvids</taxon>
        <taxon>Sapindales</taxon>
        <taxon>Sapindaceae</taxon>
        <taxon>Hippocastanoideae</taxon>
        <taxon>Acereae</taxon>
        <taxon>Dipteronia</taxon>
    </lineage>
</organism>
<gene>
    <name evidence="1" type="ORF">Ddye_012753</name>
</gene>